<sequence>MSEFFIYLQLGYQHITDINGYDHILFVVALCAIYRITDWQKILYLVTAFTIGHSITLALAALELIDYSTDLIEFLIPVTIILTCISNFFHRSTESVLDPEEFSRVRYFFAMMFGLIHGMGFSNYLKSLLGKNENIVVQLLAFNIGLEFGQLLIVAVAITLSFLVLDGFKIKKHSWNLILSAFVAGVAFKLMTEKWYF</sequence>
<evidence type="ECO:0000313" key="3">
    <source>
        <dbReference type="Proteomes" id="UP000609064"/>
    </source>
</evidence>
<reference evidence="2" key="1">
    <citation type="journal article" date="2014" name="Int. J. Syst. Evol. Microbiol.">
        <title>Complete genome sequence of Corynebacterium casei LMG S-19264T (=DSM 44701T), isolated from a smear-ripened cheese.</title>
        <authorList>
            <consortium name="US DOE Joint Genome Institute (JGI-PGF)"/>
            <person name="Walter F."/>
            <person name="Albersmeier A."/>
            <person name="Kalinowski J."/>
            <person name="Ruckert C."/>
        </authorList>
    </citation>
    <scope>NUCLEOTIDE SEQUENCE</scope>
    <source>
        <strain evidence="2">CGMCC 1.15958</strain>
    </source>
</reference>
<dbReference type="RefSeq" id="WP_188767166.1">
    <property type="nucleotide sequence ID" value="NZ_BMKK01000006.1"/>
</dbReference>
<dbReference type="Pfam" id="PF13795">
    <property type="entry name" value="HupE_UreJ_2"/>
    <property type="match status" value="1"/>
</dbReference>
<feature type="transmembrane region" description="Helical" evidence="1">
    <location>
        <begin position="43"/>
        <end position="65"/>
    </location>
</feature>
<evidence type="ECO:0000256" key="1">
    <source>
        <dbReference type="SAM" id="Phobius"/>
    </source>
</evidence>
<evidence type="ECO:0008006" key="4">
    <source>
        <dbReference type="Google" id="ProtNLM"/>
    </source>
</evidence>
<proteinExistence type="predicted"/>
<dbReference type="Proteomes" id="UP000609064">
    <property type="component" value="Unassembled WGS sequence"/>
</dbReference>
<comment type="caution">
    <text evidence="2">The sequence shown here is derived from an EMBL/GenBank/DDBJ whole genome shotgun (WGS) entry which is preliminary data.</text>
</comment>
<accession>A0A916YWF6</accession>
<keyword evidence="3" id="KW-1185">Reference proteome</keyword>
<name>A0A916YWF6_9BACT</name>
<feature type="transmembrane region" description="Helical" evidence="1">
    <location>
        <begin position="137"/>
        <end position="163"/>
    </location>
</feature>
<protein>
    <recommendedName>
        <fullName evidence="4">HupE/UreJ family protein</fullName>
    </recommendedName>
</protein>
<dbReference type="AlphaFoldDB" id="A0A916YWF6"/>
<keyword evidence="1" id="KW-1133">Transmembrane helix</keyword>
<dbReference type="InterPro" id="IPR032809">
    <property type="entry name" value="Put_HupE_UreJ"/>
</dbReference>
<keyword evidence="1" id="KW-0812">Transmembrane</keyword>
<feature type="transmembrane region" description="Helical" evidence="1">
    <location>
        <begin position="20"/>
        <end position="36"/>
    </location>
</feature>
<evidence type="ECO:0000313" key="2">
    <source>
        <dbReference type="EMBL" id="GGD65131.1"/>
    </source>
</evidence>
<reference evidence="2" key="2">
    <citation type="submission" date="2020-09" db="EMBL/GenBank/DDBJ databases">
        <authorList>
            <person name="Sun Q."/>
            <person name="Zhou Y."/>
        </authorList>
    </citation>
    <scope>NUCLEOTIDE SEQUENCE</scope>
    <source>
        <strain evidence="2">CGMCC 1.15958</strain>
    </source>
</reference>
<keyword evidence="1" id="KW-0472">Membrane</keyword>
<organism evidence="2 3">
    <name type="scientific">Emticicia aquatilis</name>
    <dbReference type="NCBI Taxonomy" id="1537369"/>
    <lineage>
        <taxon>Bacteria</taxon>
        <taxon>Pseudomonadati</taxon>
        <taxon>Bacteroidota</taxon>
        <taxon>Cytophagia</taxon>
        <taxon>Cytophagales</taxon>
        <taxon>Leadbetterellaceae</taxon>
        <taxon>Emticicia</taxon>
    </lineage>
</organism>
<feature type="transmembrane region" description="Helical" evidence="1">
    <location>
        <begin position="175"/>
        <end position="192"/>
    </location>
</feature>
<gene>
    <name evidence="2" type="ORF">GCM10011514_31480</name>
</gene>
<feature type="transmembrane region" description="Helical" evidence="1">
    <location>
        <begin position="105"/>
        <end position="125"/>
    </location>
</feature>
<feature type="transmembrane region" description="Helical" evidence="1">
    <location>
        <begin position="71"/>
        <end position="89"/>
    </location>
</feature>
<dbReference type="EMBL" id="BMKK01000006">
    <property type="protein sequence ID" value="GGD65131.1"/>
    <property type="molecule type" value="Genomic_DNA"/>
</dbReference>